<keyword evidence="3" id="KW-1185">Reference proteome</keyword>
<proteinExistence type="predicted"/>
<dbReference type="AlphaFoldDB" id="A0A0B7FQK5"/>
<organism evidence="2 3">
    <name type="scientific">Thanatephorus cucumeris (strain AG1-IB / isolate 7/3/14)</name>
    <name type="common">Lettuce bottom rot fungus</name>
    <name type="synonym">Rhizoctonia solani</name>
    <dbReference type="NCBI Taxonomy" id="1108050"/>
    <lineage>
        <taxon>Eukaryota</taxon>
        <taxon>Fungi</taxon>
        <taxon>Dikarya</taxon>
        <taxon>Basidiomycota</taxon>
        <taxon>Agaricomycotina</taxon>
        <taxon>Agaricomycetes</taxon>
        <taxon>Cantharellales</taxon>
        <taxon>Ceratobasidiaceae</taxon>
        <taxon>Rhizoctonia</taxon>
        <taxon>Rhizoctonia solani AG-1</taxon>
    </lineage>
</organism>
<dbReference type="Proteomes" id="UP000059188">
    <property type="component" value="Unassembled WGS sequence"/>
</dbReference>
<evidence type="ECO:0000313" key="3">
    <source>
        <dbReference type="Proteomes" id="UP000059188"/>
    </source>
</evidence>
<protein>
    <submittedName>
        <fullName evidence="2">Uncharacterized protein</fullName>
    </submittedName>
</protein>
<gene>
    <name evidence="2" type="ORF">RSOLAG1IB_08579</name>
</gene>
<evidence type="ECO:0000313" key="2">
    <source>
        <dbReference type="EMBL" id="CEL58488.1"/>
    </source>
</evidence>
<reference evidence="2 3" key="1">
    <citation type="submission" date="2014-11" db="EMBL/GenBank/DDBJ databases">
        <authorList>
            <person name="Wibberg Daniel"/>
        </authorList>
    </citation>
    <scope>NUCLEOTIDE SEQUENCE [LARGE SCALE GENOMIC DNA]</scope>
    <source>
        <strain evidence="2">Rhizoctonia solani AG1-IB 7/3/14</strain>
    </source>
</reference>
<dbReference type="EMBL" id="LN679130">
    <property type="protein sequence ID" value="CEL58488.1"/>
    <property type="molecule type" value="Genomic_DNA"/>
</dbReference>
<sequence length="92" mass="10694">MAGPSKSYFLRGDQGFKSQSSHHLALPTPLSPPRTRRNNKTWINKTHIRRQYDTTLLRVLVATSTGIQHEEQLYNEIGLTCKSKERDSRKWK</sequence>
<feature type="region of interest" description="Disordered" evidence="1">
    <location>
        <begin position="1"/>
        <end position="40"/>
    </location>
</feature>
<name>A0A0B7FQK5_THACB</name>
<accession>A0A0B7FQK5</accession>
<evidence type="ECO:0000256" key="1">
    <source>
        <dbReference type="SAM" id="MobiDB-lite"/>
    </source>
</evidence>